<dbReference type="EMBL" id="CR931997">
    <property type="protein sequence ID" value="CAI38252.1"/>
    <property type="molecule type" value="Genomic_DNA"/>
</dbReference>
<evidence type="ECO:0000313" key="2">
    <source>
        <dbReference type="Proteomes" id="UP000000545"/>
    </source>
</evidence>
<dbReference type="OrthoDB" id="3531406at2"/>
<dbReference type="KEGG" id="cjk:jk2070"/>
<accession>Q4JSF5</accession>
<proteinExistence type="predicted"/>
<organism evidence="1 2">
    <name type="scientific">Corynebacterium jeikeium (strain K411)</name>
    <dbReference type="NCBI Taxonomy" id="306537"/>
    <lineage>
        <taxon>Bacteria</taxon>
        <taxon>Bacillati</taxon>
        <taxon>Actinomycetota</taxon>
        <taxon>Actinomycetes</taxon>
        <taxon>Mycobacteriales</taxon>
        <taxon>Corynebacteriaceae</taxon>
        <taxon>Corynebacterium</taxon>
    </lineage>
</organism>
<dbReference type="Pfam" id="PF17249">
    <property type="entry name" value="DUF5318"/>
    <property type="match status" value="1"/>
</dbReference>
<dbReference type="STRING" id="306537.jk2070"/>
<gene>
    <name evidence="1" type="ordered locus">jk2070</name>
</gene>
<dbReference type="AlphaFoldDB" id="Q4JSF5"/>
<protein>
    <recommendedName>
        <fullName evidence="3">DUF5318 domain-containing protein</fullName>
    </recommendedName>
</protein>
<dbReference type="HOGENOM" id="CLU_124443_1_0_11"/>
<sequence>MSISRRVIDRSLDRRRTLSQVRGAERFVGDATPRLLSSAEVLGQAVDRPCPVCGKSDLRETLWIHGDVLGEKSGTARSVREINGVIDALVNVQQDAEFSIHTVEVCMKCRWNHLIREELIGITIDNQETRLVE</sequence>
<dbReference type="InterPro" id="IPR035169">
    <property type="entry name" value="DUF5318"/>
</dbReference>
<name>Q4JSF5_CORJK</name>
<evidence type="ECO:0008006" key="3">
    <source>
        <dbReference type="Google" id="ProtNLM"/>
    </source>
</evidence>
<reference evidence="1 2" key="1">
    <citation type="journal article" date="2005" name="J. Bacteriol.">
        <title>Complete genome sequence and analysis of the multiresistant nosocomial pathogen Corynebacterium jeikeium K411, a lipid-requiring bacterium of the human skin flora.</title>
        <authorList>
            <person name="Tauch A."/>
            <person name="Kaiser O."/>
            <person name="Hain T."/>
            <person name="Goesmann A."/>
            <person name="Weisshaar B."/>
            <person name="Albersmeier A."/>
            <person name="Bekel T."/>
            <person name="Bischoff N."/>
            <person name="Brune I."/>
            <person name="Chakraborty T."/>
            <person name="Kalinowski J."/>
            <person name="Meyer F."/>
            <person name="Rupp O."/>
            <person name="Schneiker S."/>
            <person name="Viehoever P."/>
            <person name="Puehler A."/>
        </authorList>
    </citation>
    <scope>NUCLEOTIDE SEQUENCE [LARGE SCALE GENOMIC DNA]</scope>
    <source>
        <strain evidence="1 2">K411</strain>
    </source>
</reference>
<evidence type="ECO:0000313" key="1">
    <source>
        <dbReference type="EMBL" id="CAI38252.1"/>
    </source>
</evidence>
<dbReference type="Proteomes" id="UP000000545">
    <property type="component" value="Chromosome"/>
</dbReference>
<keyword evidence="2" id="KW-1185">Reference proteome</keyword>
<dbReference type="eggNOG" id="ENOG5032SMG">
    <property type="taxonomic scope" value="Bacteria"/>
</dbReference>